<dbReference type="PANTHER" id="PTHR43775:SF29">
    <property type="entry name" value="ASPERFURANONE POLYKETIDE SYNTHASE AFOG-RELATED"/>
    <property type="match status" value="1"/>
</dbReference>
<feature type="non-terminal residue" evidence="4">
    <location>
        <position position="270"/>
    </location>
</feature>
<dbReference type="InterPro" id="IPR050091">
    <property type="entry name" value="PKS_NRPS_Biosynth_Enz"/>
</dbReference>
<dbReference type="Gene3D" id="3.40.366.10">
    <property type="entry name" value="Malonyl-Coenzyme A Acyl Carrier Protein, domain 2"/>
    <property type="match status" value="1"/>
</dbReference>
<dbReference type="InterPro" id="IPR016039">
    <property type="entry name" value="Thiolase-like"/>
</dbReference>
<proteinExistence type="predicted"/>
<dbReference type="InterPro" id="IPR032821">
    <property type="entry name" value="PKS_assoc"/>
</dbReference>
<accession>A0A076KXK3</accession>
<dbReference type="InterPro" id="IPR001227">
    <property type="entry name" value="Ac_transferase_dom_sf"/>
</dbReference>
<dbReference type="Gene3D" id="3.40.47.10">
    <property type="match status" value="1"/>
</dbReference>
<reference evidence="4" key="1">
    <citation type="journal article" date="2015" name="Fungal Biol.">
        <title>Phylogeny of type I polyketide synthases (PKSs) in fungal entomopathogens and expression analysis of PKS genes in Beauveria bassiana BCC 2660.</title>
        <authorList>
            <person name="Punya J."/>
            <person name="Swangmaneecharern P."/>
            <person name="Pinsupa S."/>
            <person name="Nitistaporn P."/>
            <person name="Phonghanpot S."/>
            <person name="Kunathigan V."/>
            <person name="Cheevadhanarak S."/>
            <person name="Tanticharoen M."/>
            <person name="Amnuaykanjanasin A."/>
        </authorList>
    </citation>
    <scope>NUCLEOTIDE SEQUENCE</scope>
    <source>
        <strain evidence="4">BCC2566</strain>
    </source>
</reference>
<dbReference type="AlphaFoldDB" id="A0A076KXK3"/>
<dbReference type="SMART" id="SM00825">
    <property type="entry name" value="PKS_KS"/>
    <property type="match status" value="1"/>
</dbReference>
<evidence type="ECO:0000256" key="2">
    <source>
        <dbReference type="ARBA" id="ARBA00022553"/>
    </source>
</evidence>
<dbReference type="GO" id="GO:0006633">
    <property type="term" value="P:fatty acid biosynthetic process"/>
    <property type="evidence" value="ECO:0007669"/>
    <property type="project" value="TreeGrafter"/>
</dbReference>
<sequence length="270" mass="29811">EGHGTGTQAGDTREMAGIARSFSQHRTASEKLLVGSVKANIGHLEACAGLASLIKCVYILETGMIPPTPSVRRLNPKISWEEWHLEVPTTQTPWPTGGLRRISTQGFGYGGANAHLVLDDAAHYLEVRNLRGHHYTLTKSQNRRLLATESHGDSPKKHVPRLFLLQANDRGGLGRVRASLAQHLDQLQILNKSWPPGSRDGGVYLQNLAYTLASRRSHLKWQTYAVASTPGELIEVLKRNDDAWETPEVRRAASPPRLGFIFSGHGAQWK</sequence>
<evidence type="ECO:0000259" key="3">
    <source>
        <dbReference type="PROSITE" id="PS52004"/>
    </source>
</evidence>
<dbReference type="Pfam" id="PF16197">
    <property type="entry name" value="KAsynt_C_assoc"/>
    <property type="match status" value="1"/>
</dbReference>
<feature type="non-terminal residue" evidence="4">
    <location>
        <position position="1"/>
    </location>
</feature>
<keyword evidence="2" id="KW-0597">Phosphoprotein</keyword>
<name>A0A076KXK3_9HYPO</name>
<dbReference type="Pfam" id="PF02801">
    <property type="entry name" value="Ketoacyl-synt_C"/>
    <property type="match status" value="1"/>
</dbReference>
<protein>
    <submittedName>
        <fullName evidence="4">Polyketide synthase</fullName>
    </submittedName>
</protein>
<feature type="domain" description="Ketosynthase family 3 (KS3)" evidence="3">
    <location>
        <begin position="1"/>
        <end position="120"/>
    </location>
</feature>
<dbReference type="InterPro" id="IPR014031">
    <property type="entry name" value="Ketoacyl_synth_C"/>
</dbReference>
<evidence type="ECO:0000256" key="1">
    <source>
        <dbReference type="ARBA" id="ARBA00022450"/>
    </source>
</evidence>
<dbReference type="GO" id="GO:0044550">
    <property type="term" value="P:secondary metabolite biosynthetic process"/>
    <property type="evidence" value="ECO:0007669"/>
    <property type="project" value="TreeGrafter"/>
</dbReference>
<dbReference type="CDD" id="cd00833">
    <property type="entry name" value="PKS"/>
    <property type="match status" value="1"/>
</dbReference>
<dbReference type="PANTHER" id="PTHR43775">
    <property type="entry name" value="FATTY ACID SYNTHASE"/>
    <property type="match status" value="1"/>
</dbReference>
<dbReference type="GO" id="GO:0004312">
    <property type="term" value="F:fatty acid synthase activity"/>
    <property type="evidence" value="ECO:0007669"/>
    <property type="project" value="TreeGrafter"/>
</dbReference>
<keyword evidence="1" id="KW-0596">Phosphopantetheine</keyword>
<dbReference type="EMBL" id="KF536104">
    <property type="protein sequence ID" value="AII99997.1"/>
    <property type="molecule type" value="Genomic_DNA"/>
</dbReference>
<dbReference type="Gene3D" id="3.30.70.3290">
    <property type="match status" value="1"/>
</dbReference>
<dbReference type="PROSITE" id="PS52004">
    <property type="entry name" value="KS3_2"/>
    <property type="match status" value="1"/>
</dbReference>
<evidence type="ECO:0000313" key="4">
    <source>
        <dbReference type="EMBL" id="AII99997.1"/>
    </source>
</evidence>
<organism evidence="4">
    <name type="scientific">Metarhizium sp. BCC2566</name>
    <dbReference type="NCBI Taxonomy" id="1531976"/>
    <lineage>
        <taxon>Eukaryota</taxon>
        <taxon>Fungi</taxon>
        <taxon>Dikarya</taxon>
        <taxon>Ascomycota</taxon>
        <taxon>Pezizomycotina</taxon>
        <taxon>Sordariomycetes</taxon>
        <taxon>Hypocreomycetidae</taxon>
        <taxon>Hypocreales</taxon>
        <taxon>Clavicipitaceae</taxon>
        <taxon>Metarhizium</taxon>
    </lineage>
</organism>
<dbReference type="SUPFAM" id="SSF53901">
    <property type="entry name" value="Thiolase-like"/>
    <property type="match status" value="1"/>
</dbReference>
<dbReference type="InterPro" id="IPR020841">
    <property type="entry name" value="PKS_Beta-ketoAc_synthase_dom"/>
</dbReference>